<dbReference type="EMBL" id="RHJS01000002">
    <property type="protein sequence ID" value="RRK32335.1"/>
    <property type="molecule type" value="Genomic_DNA"/>
</dbReference>
<feature type="region of interest" description="Disordered" evidence="1">
    <location>
        <begin position="25"/>
        <end position="77"/>
    </location>
</feature>
<sequence length="214" mass="23084">MKRAIITGLLVIGAACLILGCSKKEGAEKQDKANTEASGESEDEEENEKEPNEEKDGSEEDAQAEDAKPDEAETEAGQKVIGTESADAHKIMLTNHTGEAITGFTVKASTDEAFPDNLMDADMKVEQDETVCLYYAPSQAEGQGTGTGKMLRTTYEFSISNESGQEVRIAGLIFDDIEAAELCFEDEVGFIKYVSVDSGEEISTKEMALSMQAQ</sequence>
<protein>
    <submittedName>
        <fullName evidence="2">Uncharacterized protein</fullName>
    </submittedName>
</protein>
<dbReference type="RefSeq" id="WP_125127817.1">
    <property type="nucleotide sequence ID" value="NZ_RHJS01000002.1"/>
</dbReference>
<reference evidence="2" key="1">
    <citation type="submission" date="2018-10" db="EMBL/GenBank/DDBJ databases">
        <title>Schaedlerella arabinophila gen. nov. sp. nov., isolated from the mouse intestinal tract and comparative analysis with the genome of the closely related altered Schaedler flora strain ASF502.</title>
        <authorList>
            <person name="Miyake S."/>
            <person name="Soh M."/>
            <person name="Seedorf H."/>
        </authorList>
    </citation>
    <scope>NUCLEOTIDE SEQUENCE [LARGE SCALE GENOMIC DNA]</scope>
    <source>
        <strain evidence="2">DSM 106076</strain>
    </source>
</reference>
<name>A0A426DHT5_9FIRM</name>
<evidence type="ECO:0000256" key="1">
    <source>
        <dbReference type="SAM" id="MobiDB-lite"/>
    </source>
</evidence>
<feature type="compositionally biased region" description="Acidic residues" evidence="1">
    <location>
        <begin position="39"/>
        <end position="48"/>
    </location>
</feature>
<gene>
    <name evidence="2" type="ORF">EBB54_13920</name>
</gene>
<feature type="compositionally biased region" description="Basic and acidic residues" evidence="1">
    <location>
        <begin position="25"/>
        <end position="34"/>
    </location>
</feature>
<organism evidence="2 3">
    <name type="scientific">Schaedlerella arabinosiphila</name>
    <dbReference type="NCBI Taxonomy" id="2044587"/>
    <lineage>
        <taxon>Bacteria</taxon>
        <taxon>Bacillati</taxon>
        <taxon>Bacillota</taxon>
        <taxon>Clostridia</taxon>
        <taxon>Lachnospirales</taxon>
        <taxon>Lachnospiraceae</taxon>
        <taxon>Schaedlerella</taxon>
    </lineage>
</organism>
<keyword evidence="3" id="KW-1185">Reference proteome</keyword>
<dbReference type="AlphaFoldDB" id="A0A426DHT5"/>
<comment type="caution">
    <text evidence="2">The sequence shown here is derived from an EMBL/GenBank/DDBJ whole genome shotgun (WGS) entry which is preliminary data.</text>
</comment>
<evidence type="ECO:0000313" key="2">
    <source>
        <dbReference type="EMBL" id="RRK32335.1"/>
    </source>
</evidence>
<evidence type="ECO:0000313" key="3">
    <source>
        <dbReference type="Proteomes" id="UP000274920"/>
    </source>
</evidence>
<proteinExistence type="predicted"/>
<dbReference type="Proteomes" id="UP000274920">
    <property type="component" value="Unassembled WGS sequence"/>
</dbReference>
<dbReference type="PROSITE" id="PS51257">
    <property type="entry name" value="PROKAR_LIPOPROTEIN"/>
    <property type="match status" value="1"/>
</dbReference>
<accession>A0A426DHT5</accession>